<organism evidence="4 5">
    <name type="scientific">Esox lucius</name>
    <name type="common">Northern pike</name>
    <dbReference type="NCBI Taxonomy" id="8010"/>
    <lineage>
        <taxon>Eukaryota</taxon>
        <taxon>Metazoa</taxon>
        <taxon>Chordata</taxon>
        <taxon>Craniata</taxon>
        <taxon>Vertebrata</taxon>
        <taxon>Euteleostomi</taxon>
        <taxon>Actinopterygii</taxon>
        <taxon>Neopterygii</taxon>
        <taxon>Teleostei</taxon>
        <taxon>Protacanthopterygii</taxon>
        <taxon>Esociformes</taxon>
        <taxon>Esocidae</taxon>
        <taxon>Esox</taxon>
    </lineage>
</organism>
<dbReference type="InParanoid" id="A0A3P8XS03"/>
<feature type="signal peptide" evidence="2">
    <location>
        <begin position="1"/>
        <end position="17"/>
    </location>
</feature>
<keyword evidence="2" id="KW-0732">Signal</keyword>
<reference evidence="4" key="4">
    <citation type="submission" date="2025-09" db="UniProtKB">
        <authorList>
            <consortium name="Ensembl"/>
        </authorList>
    </citation>
    <scope>IDENTIFICATION</scope>
</reference>
<reference evidence="5" key="1">
    <citation type="journal article" date="2014" name="PLoS ONE">
        <title>The genome and linkage map of the northern pike (Esox lucius): conserved synteny revealed between the salmonid sister group and the Neoteleostei.</title>
        <authorList>
            <person name="Rondeau E.B."/>
            <person name="Minkley D.R."/>
            <person name="Leong J.S."/>
            <person name="Messmer A.M."/>
            <person name="Jantzen J.R."/>
            <person name="von Schalburg K.R."/>
            <person name="Lemon C."/>
            <person name="Bird N.H."/>
            <person name="Koop B.F."/>
        </authorList>
    </citation>
    <scope>NUCLEOTIDE SEQUENCE</scope>
</reference>
<feature type="domain" description="C-type lectin" evidence="3">
    <location>
        <begin position="59"/>
        <end position="171"/>
    </location>
</feature>
<dbReference type="InterPro" id="IPR001304">
    <property type="entry name" value="C-type_lectin-like"/>
</dbReference>
<dbReference type="InterPro" id="IPR016186">
    <property type="entry name" value="C-type_lectin-like/link_sf"/>
</dbReference>
<dbReference type="FunCoup" id="A0A3P8XS03">
    <property type="interactions" value="819"/>
</dbReference>
<feature type="chain" id="PRO_5044252295" description="C-type lectin domain-containing protein" evidence="2">
    <location>
        <begin position="18"/>
        <end position="174"/>
    </location>
</feature>
<dbReference type="GeneTree" id="ENSGT01150000286973"/>
<keyword evidence="1" id="KW-1015">Disulfide bond</keyword>
<dbReference type="Proteomes" id="UP000265140">
    <property type="component" value="Chromosome 24"/>
</dbReference>
<reference evidence="4" key="2">
    <citation type="submission" date="2020-02" db="EMBL/GenBank/DDBJ databases">
        <title>Esox lucius (northern pike) genome, fEsoLuc1, primary haplotype.</title>
        <authorList>
            <person name="Myers G."/>
            <person name="Karagic N."/>
            <person name="Meyer A."/>
            <person name="Pippel M."/>
            <person name="Reichard M."/>
            <person name="Winkler S."/>
            <person name="Tracey A."/>
            <person name="Sims Y."/>
            <person name="Howe K."/>
            <person name="Rhie A."/>
            <person name="Formenti G."/>
            <person name="Durbin R."/>
            <person name="Fedrigo O."/>
            <person name="Jarvis E.D."/>
        </authorList>
    </citation>
    <scope>NUCLEOTIDE SEQUENCE [LARGE SCALE GENOMIC DNA]</scope>
</reference>
<dbReference type="AlphaFoldDB" id="A0A3P8XS03"/>
<evidence type="ECO:0000259" key="3">
    <source>
        <dbReference type="PROSITE" id="PS50041"/>
    </source>
</evidence>
<dbReference type="Ensembl" id="ENSELUT00000007447.3">
    <property type="protein sequence ID" value="ENSELUP00000007326.3"/>
    <property type="gene ID" value="ENSELUG00000041916.1"/>
</dbReference>
<dbReference type="SMART" id="SM00034">
    <property type="entry name" value="CLECT"/>
    <property type="match status" value="1"/>
</dbReference>
<evidence type="ECO:0000313" key="4">
    <source>
        <dbReference type="Ensembl" id="ENSELUP00000007326.3"/>
    </source>
</evidence>
<dbReference type="PANTHER" id="PTHR22803">
    <property type="entry name" value="MANNOSE, PHOSPHOLIPASE, LECTIN RECEPTOR RELATED"/>
    <property type="match status" value="1"/>
</dbReference>
<gene>
    <name evidence="4" type="primary">VMO1</name>
</gene>
<dbReference type="STRING" id="8010.ENSELUP00000007326"/>
<dbReference type="Gene3D" id="3.10.100.10">
    <property type="entry name" value="Mannose-Binding Protein A, subunit A"/>
    <property type="match status" value="1"/>
</dbReference>
<protein>
    <recommendedName>
        <fullName evidence="3">C-type lectin domain-containing protein</fullName>
    </recommendedName>
</protein>
<dbReference type="Bgee" id="ENSELUG00000000296">
    <property type="expression patterns" value="Expressed in ovary"/>
</dbReference>
<dbReference type="InterPro" id="IPR050111">
    <property type="entry name" value="C-type_lectin/snaclec_domain"/>
</dbReference>
<dbReference type="CDD" id="cd00037">
    <property type="entry name" value="CLECT"/>
    <property type="match status" value="1"/>
</dbReference>
<sequence>MAGLIIFLLLSAAFSLGDPHWRKSGPHISAYYFTTPNLDVFPYGCLTGPRGCPGEWRQFGSHCVIFDETPRSWADAEFHCQSLGGHLASVHSWLESIFLKALTFDLPLTWIGGTDGGHWSWTDGSGFNYQQWAEGMPNNSISGESCIQMNFGDKHRWNNEGCEKHFASVCSQSD</sequence>
<dbReference type="InterPro" id="IPR016187">
    <property type="entry name" value="CTDL_fold"/>
</dbReference>
<dbReference type="SUPFAM" id="SSF56436">
    <property type="entry name" value="C-type lectin-like"/>
    <property type="match status" value="1"/>
</dbReference>
<name>A0A3P8XS03_ESOLU</name>
<proteinExistence type="predicted"/>
<dbReference type="PROSITE" id="PS00615">
    <property type="entry name" value="C_TYPE_LECTIN_1"/>
    <property type="match status" value="1"/>
</dbReference>
<dbReference type="PROSITE" id="PS50041">
    <property type="entry name" value="C_TYPE_LECTIN_2"/>
    <property type="match status" value="1"/>
</dbReference>
<dbReference type="OMA" id="SICYRDS"/>
<evidence type="ECO:0000256" key="2">
    <source>
        <dbReference type="SAM" id="SignalP"/>
    </source>
</evidence>
<dbReference type="InterPro" id="IPR018378">
    <property type="entry name" value="C-type_lectin_CS"/>
</dbReference>
<dbReference type="Pfam" id="PF00059">
    <property type="entry name" value="Lectin_C"/>
    <property type="match status" value="1"/>
</dbReference>
<accession>A0A3P8XS03</accession>
<evidence type="ECO:0000256" key="1">
    <source>
        <dbReference type="ARBA" id="ARBA00023157"/>
    </source>
</evidence>
<evidence type="ECO:0000313" key="5">
    <source>
        <dbReference type="Proteomes" id="UP000265140"/>
    </source>
</evidence>
<keyword evidence="5" id="KW-1185">Reference proteome</keyword>
<reference evidence="4" key="3">
    <citation type="submission" date="2025-08" db="UniProtKB">
        <authorList>
            <consortium name="Ensembl"/>
        </authorList>
    </citation>
    <scope>IDENTIFICATION</scope>
</reference>